<feature type="compositionally biased region" description="Low complexity" evidence="1">
    <location>
        <begin position="24"/>
        <end position="36"/>
    </location>
</feature>
<evidence type="ECO:0000313" key="3">
    <source>
        <dbReference type="EMBL" id="KAJ8470780.1"/>
    </source>
</evidence>
<evidence type="ECO:0000313" key="4">
    <source>
        <dbReference type="Proteomes" id="UP001222027"/>
    </source>
</evidence>
<feature type="compositionally biased region" description="Basic and acidic residues" evidence="1">
    <location>
        <begin position="451"/>
        <end position="468"/>
    </location>
</feature>
<comment type="caution">
    <text evidence="3">The sequence shown here is derived from an EMBL/GenBank/DDBJ whole genome shotgun (WGS) entry which is preliminary data.</text>
</comment>
<name>A0AAV8QGS0_ENSVE</name>
<feature type="compositionally biased region" description="Basic and acidic residues" evidence="1">
    <location>
        <begin position="281"/>
        <end position="298"/>
    </location>
</feature>
<proteinExistence type="predicted"/>
<feature type="transmembrane region" description="Helical" evidence="2">
    <location>
        <begin position="770"/>
        <end position="792"/>
    </location>
</feature>
<keyword evidence="2" id="KW-1133">Transmembrane helix</keyword>
<evidence type="ECO:0000256" key="1">
    <source>
        <dbReference type="SAM" id="MobiDB-lite"/>
    </source>
</evidence>
<keyword evidence="4" id="KW-1185">Reference proteome</keyword>
<feature type="compositionally biased region" description="Basic and acidic residues" evidence="1">
    <location>
        <begin position="694"/>
        <end position="730"/>
    </location>
</feature>
<feature type="compositionally biased region" description="Basic and acidic residues" evidence="1">
    <location>
        <begin position="318"/>
        <end position="334"/>
    </location>
</feature>
<feature type="compositionally biased region" description="Basic and acidic residues" evidence="1">
    <location>
        <begin position="248"/>
        <end position="268"/>
    </location>
</feature>
<feature type="compositionally biased region" description="Basic and acidic residues" evidence="1">
    <location>
        <begin position="568"/>
        <end position="588"/>
    </location>
</feature>
<dbReference type="EMBL" id="JAQQAF010000007">
    <property type="protein sequence ID" value="KAJ8470780.1"/>
    <property type="molecule type" value="Genomic_DNA"/>
</dbReference>
<feature type="compositionally biased region" description="Basic and acidic residues" evidence="1">
    <location>
        <begin position="740"/>
        <end position="762"/>
    </location>
</feature>
<feature type="compositionally biased region" description="Basic and acidic residues" evidence="1">
    <location>
        <begin position="102"/>
        <end position="128"/>
    </location>
</feature>
<dbReference type="Proteomes" id="UP001222027">
    <property type="component" value="Unassembled WGS sequence"/>
</dbReference>
<feature type="compositionally biased region" description="Polar residues" evidence="1">
    <location>
        <begin position="436"/>
        <end position="445"/>
    </location>
</feature>
<feature type="compositionally biased region" description="Low complexity" evidence="1">
    <location>
        <begin position="551"/>
        <end position="565"/>
    </location>
</feature>
<feature type="compositionally biased region" description="Basic and acidic residues" evidence="1">
    <location>
        <begin position="402"/>
        <end position="431"/>
    </location>
</feature>
<accession>A0AAV8QGS0</accession>
<reference evidence="3 4" key="1">
    <citation type="submission" date="2022-12" db="EMBL/GenBank/DDBJ databases">
        <title>Chromosome-scale assembly of the Ensete ventricosum genome.</title>
        <authorList>
            <person name="Dussert Y."/>
            <person name="Stocks J."/>
            <person name="Wendawek A."/>
            <person name="Woldeyes F."/>
            <person name="Nichols R.A."/>
            <person name="Borrell J.S."/>
        </authorList>
    </citation>
    <scope>NUCLEOTIDE SEQUENCE [LARGE SCALE GENOMIC DNA]</scope>
    <source>
        <strain evidence="4">cv. Maze</strain>
        <tissue evidence="3">Seeds</tissue>
    </source>
</reference>
<gene>
    <name evidence="3" type="ORF">OPV22_025123</name>
</gene>
<organism evidence="3 4">
    <name type="scientific">Ensete ventricosum</name>
    <name type="common">Abyssinian banana</name>
    <name type="synonym">Musa ensete</name>
    <dbReference type="NCBI Taxonomy" id="4639"/>
    <lineage>
        <taxon>Eukaryota</taxon>
        <taxon>Viridiplantae</taxon>
        <taxon>Streptophyta</taxon>
        <taxon>Embryophyta</taxon>
        <taxon>Tracheophyta</taxon>
        <taxon>Spermatophyta</taxon>
        <taxon>Magnoliopsida</taxon>
        <taxon>Liliopsida</taxon>
        <taxon>Zingiberales</taxon>
        <taxon>Musaceae</taxon>
        <taxon>Ensete</taxon>
    </lineage>
</organism>
<sequence length="808" mass="87730">MDLTRFPRSLSRLAKRFRSKEKPSSSPGPSSPAKEGTGARKPSFVEPSKKRGIEQEGETSGWRRAKSTGGGRDEDEVSDVDDRSSAKIRPSPSKKKSGARGSDGEKLERAAAREGQEKRTSSGRETEMAHSPSPAPEVTPTKTETLGSARNELEMAREEEEEEEEKVEKRQGDDQSIMSLPSEKPMPPNEDILVGEKLLPTTPVTKGAEVSQRQGGGVDTNGGRNAAIIPSRSPLASSTSGPGGSNNKESKGIVDEEGGHEGGEKKEGMMSSPPLESDKEETERMREEQEQGDKRSYSEELSPTTMISSSPLPTIANEEMRAKSGVEVSERQGGEGEAMNGGRSAVITSSPSPSLVSTSVQGGSNNKELERIRTRDERARRHESGEKLVGTISSSPMPETALVKRESLESDKEEEERKREEKERGGERSYSEKLSPATTISSSPLPTIANEEMRPKSGVEVSERHGVGEDMDGGMSTEITSPLSPSLLSTSVQEGSNNELEGIGTRDERAGQESDTEKKERNYSETRARHGTKVSERQGEDMYGGRSTEISSPLSPSLLLTSVSVGGNKEEPKSVESSEEQREVESGEKNAGMASSHPTTATTSTKTEILETAEEDSKETELGDQKWSPTTGPTIANEDVTVSEPKGSHDSLVRGGTDEEPESINAGGGQGRYMHGKGKIGMAPIPHPILDTRTSSERKVSGREEIESTREGQVEGDETSNRERRDDDRNVPSTSSMFESVKEEEIGVEEKPKRKEEEDRRGASYNGWKAGIAFGIVAVAGTITWIGSVLFLKRRENNVRRGRRTRQR</sequence>
<feature type="region of interest" description="Disordered" evidence="1">
    <location>
        <begin position="1"/>
        <end position="764"/>
    </location>
</feature>
<keyword evidence="2" id="KW-0472">Membrane</keyword>
<feature type="compositionally biased region" description="Basic and acidic residues" evidence="1">
    <location>
        <begin position="504"/>
        <end position="540"/>
    </location>
</feature>
<feature type="compositionally biased region" description="Low complexity" evidence="1">
    <location>
        <begin position="348"/>
        <end position="360"/>
    </location>
</feature>
<feature type="compositionally biased region" description="Basic and acidic residues" evidence="1">
    <location>
        <begin position="367"/>
        <end position="386"/>
    </location>
</feature>
<feature type="compositionally biased region" description="Polar residues" evidence="1">
    <location>
        <begin position="299"/>
        <end position="312"/>
    </location>
</feature>
<dbReference type="AlphaFoldDB" id="A0AAV8QGS0"/>
<feature type="compositionally biased region" description="Low complexity" evidence="1">
    <location>
        <begin position="480"/>
        <end position="491"/>
    </location>
</feature>
<protein>
    <submittedName>
        <fullName evidence="3">Uncharacterized protein</fullName>
    </submittedName>
</protein>
<keyword evidence="2" id="KW-0812">Transmembrane</keyword>
<evidence type="ECO:0000256" key="2">
    <source>
        <dbReference type="SAM" id="Phobius"/>
    </source>
</evidence>